<evidence type="ECO:0000313" key="2">
    <source>
        <dbReference type="Proteomes" id="UP000800082"/>
    </source>
</evidence>
<reference evidence="1" key="1">
    <citation type="journal article" date="2020" name="Stud. Mycol.">
        <title>101 Dothideomycetes genomes: a test case for predicting lifestyles and emergence of pathogens.</title>
        <authorList>
            <person name="Haridas S."/>
            <person name="Albert R."/>
            <person name="Binder M."/>
            <person name="Bloem J."/>
            <person name="Labutti K."/>
            <person name="Salamov A."/>
            <person name="Andreopoulos B."/>
            <person name="Baker S."/>
            <person name="Barry K."/>
            <person name="Bills G."/>
            <person name="Bluhm B."/>
            <person name="Cannon C."/>
            <person name="Castanera R."/>
            <person name="Culley D."/>
            <person name="Daum C."/>
            <person name="Ezra D."/>
            <person name="Gonzalez J."/>
            <person name="Henrissat B."/>
            <person name="Kuo A."/>
            <person name="Liang C."/>
            <person name="Lipzen A."/>
            <person name="Lutzoni F."/>
            <person name="Magnuson J."/>
            <person name="Mondo S."/>
            <person name="Nolan M."/>
            <person name="Ohm R."/>
            <person name="Pangilinan J."/>
            <person name="Park H.-J."/>
            <person name="Ramirez L."/>
            <person name="Alfaro M."/>
            <person name="Sun H."/>
            <person name="Tritt A."/>
            <person name="Yoshinaga Y."/>
            <person name="Zwiers L.-H."/>
            <person name="Turgeon B."/>
            <person name="Goodwin S."/>
            <person name="Spatafora J."/>
            <person name="Crous P."/>
            <person name="Grigoriev I."/>
        </authorList>
    </citation>
    <scope>NUCLEOTIDE SEQUENCE</scope>
    <source>
        <strain evidence="1">CBS 183.55</strain>
    </source>
</reference>
<organism evidence="1 2">
    <name type="scientific">Didymella exigua CBS 183.55</name>
    <dbReference type="NCBI Taxonomy" id="1150837"/>
    <lineage>
        <taxon>Eukaryota</taxon>
        <taxon>Fungi</taxon>
        <taxon>Dikarya</taxon>
        <taxon>Ascomycota</taxon>
        <taxon>Pezizomycotina</taxon>
        <taxon>Dothideomycetes</taxon>
        <taxon>Pleosporomycetidae</taxon>
        <taxon>Pleosporales</taxon>
        <taxon>Pleosporineae</taxon>
        <taxon>Didymellaceae</taxon>
        <taxon>Didymella</taxon>
    </lineage>
</organism>
<evidence type="ECO:0000313" key="1">
    <source>
        <dbReference type="EMBL" id="KAF1933463.1"/>
    </source>
</evidence>
<sequence length="153" mass="17088">MHSQIWCFQMHAHHHAASHGGICAVCCGDTAESALHVPCSSYTSRYLPCQGTPLERPVRRKLGGALPNNPQQPNQELQLPGVGMRRLVFLVSNAPHRRHNTTKLQPRPPLATMTCVATAVKHVVNLTFRDGRASLFTPDSDPQPTWRYEVMCW</sequence>
<dbReference type="EMBL" id="ML978957">
    <property type="protein sequence ID" value="KAF1933463.1"/>
    <property type="molecule type" value="Genomic_DNA"/>
</dbReference>
<dbReference type="RefSeq" id="XP_033453711.1">
    <property type="nucleotide sequence ID" value="XM_033588074.1"/>
</dbReference>
<gene>
    <name evidence="1" type="ORF">M421DRAFT_197826</name>
</gene>
<proteinExistence type="predicted"/>
<accession>A0A6A5S0R7</accession>
<dbReference type="Proteomes" id="UP000800082">
    <property type="component" value="Unassembled WGS sequence"/>
</dbReference>
<dbReference type="GeneID" id="54345721"/>
<name>A0A6A5S0R7_9PLEO</name>
<keyword evidence="2" id="KW-1185">Reference proteome</keyword>
<protein>
    <submittedName>
        <fullName evidence="1">Uncharacterized protein</fullName>
    </submittedName>
</protein>
<dbReference type="AlphaFoldDB" id="A0A6A5S0R7"/>